<keyword evidence="1" id="KW-1133">Transmembrane helix</keyword>
<dbReference type="EMBL" id="CAJVPS010021885">
    <property type="protein sequence ID" value="CAG8709114.1"/>
    <property type="molecule type" value="Genomic_DNA"/>
</dbReference>
<reference evidence="2" key="1">
    <citation type="submission" date="2021-06" db="EMBL/GenBank/DDBJ databases">
        <authorList>
            <person name="Kallberg Y."/>
            <person name="Tangrot J."/>
            <person name="Rosling A."/>
        </authorList>
    </citation>
    <scope>NUCLEOTIDE SEQUENCE</scope>
    <source>
        <strain evidence="2">FL130A</strain>
    </source>
</reference>
<evidence type="ECO:0000313" key="2">
    <source>
        <dbReference type="EMBL" id="CAG8709114.1"/>
    </source>
</evidence>
<comment type="caution">
    <text evidence="2">The sequence shown here is derived from an EMBL/GenBank/DDBJ whole genome shotgun (WGS) entry which is preliminary data.</text>
</comment>
<evidence type="ECO:0000256" key="1">
    <source>
        <dbReference type="SAM" id="Phobius"/>
    </source>
</evidence>
<protein>
    <submittedName>
        <fullName evidence="2">2895_t:CDS:1</fullName>
    </submittedName>
</protein>
<dbReference type="AlphaFoldDB" id="A0A9N9HW57"/>
<evidence type="ECO:0000313" key="3">
    <source>
        <dbReference type="Proteomes" id="UP000789508"/>
    </source>
</evidence>
<dbReference type="GO" id="GO:0005789">
    <property type="term" value="C:endoplasmic reticulum membrane"/>
    <property type="evidence" value="ECO:0007669"/>
    <property type="project" value="TreeGrafter"/>
</dbReference>
<feature type="transmembrane region" description="Helical" evidence="1">
    <location>
        <begin position="12"/>
        <end position="28"/>
    </location>
</feature>
<name>A0A9N9HW57_9GLOM</name>
<dbReference type="InterPro" id="IPR037997">
    <property type="entry name" value="Dgk1-like"/>
</dbReference>
<sequence>MRDYEKNEKYNGVIYYLAGCIGALSIFPKDIASLSIIILSWCDTAASYIGRIWGHHTYKFKNGKSLAGTLGAITFGSLAGLLFWGNGLFFRRRVDGGHQLEPFFITPSWKSEKISLPVLVIITG</sequence>
<accession>A0A9N9HW57</accession>
<dbReference type="GO" id="GO:0006654">
    <property type="term" value="P:phosphatidic acid biosynthetic process"/>
    <property type="evidence" value="ECO:0007669"/>
    <property type="project" value="TreeGrafter"/>
</dbReference>
<dbReference type="PANTHER" id="PTHR31303:SF1">
    <property type="entry name" value="CTP-DEPENDENT DIACYLGLYCEROL KINASE 1"/>
    <property type="match status" value="1"/>
</dbReference>
<dbReference type="GO" id="GO:0004143">
    <property type="term" value="F:ATP-dependent diacylglycerol kinase activity"/>
    <property type="evidence" value="ECO:0007669"/>
    <property type="project" value="InterPro"/>
</dbReference>
<proteinExistence type="predicted"/>
<feature type="non-terminal residue" evidence="2">
    <location>
        <position position="124"/>
    </location>
</feature>
<keyword evidence="1" id="KW-0812">Transmembrane</keyword>
<organism evidence="2 3">
    <name type="scientific">Ambispora leptoticha</name>
    <dbReference type="NCBI Taxonomy" id="144679"/>
    <lineage>
        <taxon>Eukaryota</taxon>
        <taxon>Fungi</taxon>
        <taxon>Fungi incertae sedis</taxon>
        <taxon>Mucoromycota</taxon>
        <taxon>Glomeromycotina</taxon>
        <taxon>Glomeromycetes</taxon>
        <taxon>Archaeosporales</taxon>
        <taxon>Ambisporaceae</taxon>
        <taxon>Ambispora</taxon>
    </lineage>
</organism>
<dbReference type="OrthoDB" id="5673at2759"/>
<gene>
    <name evidence="2" type="ORF">ALEPTO_LOCUS11851</name>
</gene>
<feature type="transmembrane region" description="Helical" evidence="1">
    <location>
        <begin position="66"/>
        <end position="85"/>
    </location>
</feature>
<dbReference type="Proteomes" id="UP000789508">
    <property type="component" value="Unassembled WGS sequence"/>
</dbReference>
<keyword evidence="3" id="KW-1185">Reference proteome</keyword>
<dbReference type="PANTHER" id="PTHR31303">
    <property type="entry name" value="CTP-DEPENDENT DIACYLGLYCEROL KINASE 1"/>
    <property type="match status" value="1"/>
</dbReference>
<keyword evidence="1" id="KW-0472">Membrane</keyword>